<keyword evidence="3" id="KW-1185">Reference proteome</keyword>
<accession>A0A9N9EDC4</accession>
<sequence length="105" mass="11331">MKGINIAILTTFVLAILYATTSVASIPVKAGIEKSSVTLFSRRGINNYEIDSNDFSSEAFIRSRKRNGSANEDEVTTADASSIVKILNKRQASSEVDSNSSVGKR</sequence>
<feature type="chain" id="PRO_5040312004" evidence="1">
    <location>
        <begin position="26"/>
        <end position="105"/>
    </location>
</feature>
<dbReference type="OrthoDB" id="10560329at2759"/>
<evidence type="ECO:0000256" key="1">
    <source>
        <dbReference type="SAM" id="SignalP"/>
    </source>
</evidence>
<feature type="signal peptide" evidence="1">
    <location>
        <begin position="1"/>
        <end position="25"/>
    </location>
</feature>
<dbReference type="AlphaFoldDB" id="A0A9N9EDC4"/>
<organism evidence="2 3">
    <name type="scientific">Funneliformis caledonium</name>
    <dbReference type="NCBI Taxonomy" id="1117310"/>
    <lineage>
        <taxon>Eukaryota</taxon>
        <taxon>Fungi</taxon>
        <taxon>Fungi incertae sedis</taxon>
        <taxon>Mucoromycota</taxon>
        <taxon>Glomeromycotina</taxon>
        <taxon>Glomeromycetes</taxon>
        <taxon>Glomerales</taxon>
        <taxon>Glomeraceae</taxon>
        <taxon>Funneliformis</taxon>
    </lineage>
</organism>
<name>A0A9N9EDC4_9GLOM</name>
<gene>
    <name evidence="2" type="ORF">FCALED_LOCUS12106</name>
</gene>
<comment type="caution">
    <text evidence="2">The sequence shown here is derived from an EMBL/GenBank/DDBJ whole genome shotgun (WGS) entry which is preliminary data.</text>
</comment>
<dbReference type="Proteomes" id="UP000789570">
    <property type="component" value="Unassembled WGS sequence"/>
</dbReference>
<protein>
    <submittedName>
        <fullName evidence="2">1084_t:CDS:1</fullName>
    </submittedName>
</protein>
<reference evidence="2" key="1">
    <citation type="submission" date="2021-06" db="EMBL/GenBank/DDBJ databases">
        <authorList>
            <person name="Kallberg Y."/>
            <person name="Tangrot J."/>
            <person name="Rosling A."/>
        </authorList>
    </citation>
    <scope>NUCLEOTIDE SEQUENCE</scope>
    <source>
        <strain evidence="2">UK204</strain>
    </source>
</reference>
<keyword evidence="1" id="KW-0732">Signal</keyword>
<evidence type="ECO:0000313" key="2">
    <source>
        <dbReference type="EMBL" id="CAG8672796.1"/>
    </source>
</evidence>
<proteinExistence type="predicted"/>
<dbReference type="EMBL" id="CAJVPQ010005599">
    <property type="protein sequence ID" value="CAG8672796.1"/>
    <property type="molecule type" value="Genomic_DNA"/>
</dbReference>
<evidence type="ECO:0000313" key="3">
    <source>
        <dbReference type="Proteomes" id="UP000789570"/>
    </source>
</evidence>